<evidence type="ECO:0000259" key="11">
    <source>
        <dbReference type="Pfam" id="PF08501"/>
    </source>
</evidence>
<evidence type="ECO:0000256" key="7">
    <source>
        <dbReference type="ARBA" id="ARBA00049442"/>
    </source>
</evidence>
<feature type="active site" description="Proton acceptor" evidence="8">
    <location>
        <position position="68"/>
    </location>
</feature>
<dbReference type="GO" id="GO:0004764">
    <property type="term" value="F:shikimate 3-dehydrogenase (NADP+) activity"/>
    <property type="evidence" value="ECO:0007669"/>
    <property type="project" value="UniProtKB-UniRule"/>
</dbReference>
<evidence type="ECO:0000256" key="1">
    <source>
        <dbReference type="ARBA" id="ARBA00004871"/>
    </source>
</evidence>
<comment type="catalytic activity">
    <reaction evidence="7 8">
        <text>shikimate + NADP(+) = 3-dehydroshikimate + NADPH + H(+)</text>
        <dbReference type="Rhea" id="RHEA:17737"/>
        <dbReference type="ChEBI" id="CHEBI:15378"/>
        <dbReference type="ChEBI" id="CHEBI:16630"/>
        <dbReference type="ChEBI" id="CHEBI:36208"/>
        <dbReference type="ChEBI" id="CHEBI:57783"/>
        <dbReference type="ChEBI" id="CHEBI:58349"/>
        <dbReference type="EC" id="1.1.1.25"/>
    </reaction>
</comment>
<dbReference type="Gene3D" id="3.40.50.10860">
    <property type="entry name" value="Leucine Dehydrogenase, chain A, domain 1"/>
    <property type="match status" value="1"/>
</dbReference>
<dbReference type="InParanoid" id="A0A3N0V1U8"/>
<gene>
    <name evidence="8" type="primary">aroE</name>
    <name evidence="13" type="ORF">ED208_14660</name>
</gene>
<dbReference type="InterPro" id="IPR036291">
    <property type="entry name" value="NAD(P)-bd_dom_sf"/>
</dbReference>
<keyword evidence="4 8" id="KW-0521">NADP</keyword>
<comment type="subunit">
    <text evidence="8">Homodimer.</text>
</comment>
<evidence type="ECO:0000256" key="4">
    <source>
        <dbReference type="ARBA" id="ARBA00022857"/>
    </source>
</evidence>
<evidence type="ECO:0000256" key="2">
    <source>
        <dbReference type="ARBA" id="ARBA00012962"/>
    </source>
</evidence>
<dbReference type="CDD" id="cd01065">
    <property type="entry name" value="NAD_bind_Shikimate_DH"/>
    <property type="match status" value="1"/>
</dbReference>
<dbReference type="SUPFAM" id="SSF53223">
    <property type="entry name" value="Aminoacid dehydrogenase-like, N-terminal domain"/>
    <property type="match status" value="1"/>
</dbReference>
<comment type="function">
    <text evidence="8">Involved in the biosynthesis of the chorismate, which leads to the biosynthesis of aromatic amino acids. Catalyzes the reversible NADPH linked reduction of 3-dehydroshikimate (DHSA) to yield shikimate (SA).</text>
</comment>
<evidence type="ECO:0000256" key="9">
    <source>
        <dbReference type="SAM" id="MobiDB-lite"/>
    </source>
</evidence>
<dbReference type="InterPro" id="IPR046346">
    <property type="entry name" value="Aminoacid_DH-like_N_sf"/>
</dbReference>
<dbReference type="InterPro" id="IPR011342">
    <property type="entry name" value="Shikimate_DH"/>
</dbReference>
<feature type="binding site" evidence="8">
    <location>
        <position position="104"/>
    </location>
    <ligand>
        <name>shikimate</name>
        <dbReference type="ChEBI" id="CHEBI:36208"/>
    </ligand>
</feature>
<accession>A0A3N0V1U8</accession>
<evidence type="ECO:0000256" key="6">
    <source>
        <dbReference type="ARBA" id="ARBA00023141"/>
    </source>
</evidence>
<dbReference type="Proteomes" id="UP000282106">
    <property type="component" value="Unassembled WGS sequence"/>
</dbReference>
<dbReference type="SUPFAM" id="SSF51735">
    <property type="entry name" value="NAD(P)-binding Rossmann-fold domains"/>
    <property type="match status" value="1"/>
</dbReference>
<dbReference type="GO" id="GO:0009073">
    <property type="term" value="P:aromatic amino acid family biosynthetic process"/>
    <property type="evidence" value="ECO:0007669"/>
    <property type="project" value="UniProtKB-KW"/>
</dbReference>
<feature type="domain" description="Shikimate dehydrogenase substrate binding N-terminal" evidence="11">
    <location>
        <begin position="9"/>
        <end position="91"/>
    </location>
</feature>
<dbReference type="FunCoup" id="A0A3N0V1U8">
    <property type="interactions" value="157"/>
</dbReference>
<feature type="binding site" evidence="8">
    <location>
        <begin position="129"/>
        <end position="133"/>
    </location>
    <ligand>
        <name>NADP(+)</name>
        <dbReference type="ChEBI" id="CHEBI:58349"/>
    </ligand>
</feature>
<dbReference type="InterPro" id="IPR013708">
    <property type="entry name" value="Shikimate_DH-bd_N"/>
</dbReference>
<dbReference type="PANTHER" id="PTHR21089:SF1">
    <property type="entry name" value="BIFUNCTIONAL 3-DEHYDROQUINATE DEHYDRATASE_SHIKIMATE DEHYDROGENASE, CHLOROPLASTIC"/>
    <property type="match status" value="1"/>
</dbReference>
<feature type="binding site" evidence="8">
    <location>
        <position position="217"/>
    </location>
    <ligand>
        <name>NADP(+)</name>
        <dbReference type="ChEBI" id="CHEBI:58349"/>
    </ligand>
</feature>
<dbReference type="Pfam" id="PF18317">
    <property type="entry name" value="SDH_C"/>
    <property type="match status" value="1"/>
</dbReference>
<dbReference type="InterPro" id="IPR022893">
    <property type="entry name" value="Shikimate_DH_fam"/>
</dbReference>
<dbReference type="Gene3D" id="3.40.50.720">
    <property type="entry name" value="NAD(P)-binding Rossmann-like Domain"/>
    <property type="match status" value="1"/>
</dbReference>
<dbReference type="GO" id="GO:0050661">
    <property type="term" value="F:NADP binding"/>
    <property type="evidence" value="ECO:0007669"/>
    <property type="project" value="InterPro"/>
</dbReference>
<dbReference type="GO" id="GO:0009423">
    <property type="term" value="P:chorismate biosynthetic process"/>
    <property type="evidence" value="ECO:0007669"/>
    <property type="project" value="UniProtKB-UniRule"/>
</dbReference>
<organism evidence="13 14">
    <name type="scientific">Stagnimonas aquatica</name>
    <dbReference type="NCBI Taxonomy" id="2689987"/>
    <lineage>
        <taxon>Bacteria</taxon>
        <taxon>Pseudomonadati</taxon>
        <taxon>Pseudomonadota</taxon>
        <taxon>Gammaproteobacteria</taxon>
        <taxon>Nevskiales</taxon>
        <taxon>Nevskiaceae</taxon>
        <taxon>Stagnimonas</taxon>
    </lineage>
</organism>
<keyword evidence="14" id="KW-1185">Reference proteome</keyword>
<proteinExistence type="inferred from homology"/>
<feature type="binding site" evidence="8">
    <location>
        <position position="64"/>
    </location>
    <ligand>
        <name>shikimate</name>
        <dbReference type="ChEBI" id="CHEBI:36208"/>
    </ligand>
</feature>
<evidence type="ECO:0000256" key="3">
    <source>
        <dbReference type="ARBA" id="ARBA00022605"/>
    </source>
</evidence>
<dbReference type="RefSeq" id="WP_123212672.1">
    <property type="nucleotide sequence ID" value="NZ_RJVO01000008.1"/>
</dbReference>
<feature type="binding site" evidence="8">
    <location>
        <begin position="17"/>
        <end position="19"/>
    </location>
    <ligand>
        <name>shikimate</name>
        <dbReference type="ChEBI" id="CHEBI:36208"/>
    </ligand>
</feature>
<evidence type="ECO:0000313" key="13">
    <source>
        <dbReference type="EMBL" id="ROH86683.1"/>
    </source>
</evidence>
<feature type="binding site" evidence="8">
    <location>
        <position position="219"/>
    </location>
    <ligand>
        <name>shikimate</name>
        <dbReference type="ChEBI" id="CHEBI:36208"/>
    </ligand>
</feature>
<feature type="region of interest" description="Disordered" evidence="9">
    <location>
        <begin position="273"/>
        <end position="293"/>
    </location>
</feature>
<name>A0A3N0V1U8_9GAMM</name>
<dbReference type="EMBL" id="RJVO01000008">
    <property type="protein sequence ID" value="ROH86683.1"/>
    <property type="molecule type" value="Genomic_DNA"/>
</dbReference>
<feature type="binding site" evidence="8">
    <location>
        <position position="248"/>
    </location>
    <ligand>
        <name>shikimate</name>
        <dbReference type="ChEBI" id="CHEBI:36208"/>
    </ligand>
</feature>
<dbReference type="GO" id="GO:0008652">
    <property type="term" value="P:amino acid biosynthetic process"/>
    <property type="evidence" value="ECO:0007669"/>
    <property type="project" value="UniProtKB-KW"/>
</dbReference>
<dbReference type="GO" id="GO:0005829">
    <property type="term" value="C:cytosol"/>
    <property type="evidence" value="ECO:0007669"/>
    <property type="project" value="TreeGrafter"/>
</dbReference>
<comment type="pathway">
    <text evidence="1 8">Metabolic intermediate biosynthesis; chorismate biosynthesis; chorismate from D-erythrose 4-phosphate and phosphoenolpyruvate: step 4/7.</text>
</comment>
<dbReference type="Pfam" id="PF08501">
    <property type="entry name" value="Shikimate_dh_N"/>
    <property type="match status" value="1"/>
</dbReference>
<feature type="domain" description="Quinate/shikimate 5-dehydrogenase/glutamyl-tRNA reductase" evidence="10">
    <location>
        <begin position="119"/>
        <end position="196"/>
    </location>
</feature>
<evidence type="ECO:0000259" key="12">
    <source>
        <dbReference type="Pfam" id="PF18317"/>
    </source>
</evidence>
<feature type="binding site" evidence="8">
    <location>
        <position position="89"/>
    </location>
    <ligand>
        <name>shikimate</name>
        <dbReference type="ChEBI" id="CHEBI:36208"/>
    </ligand>
</feature>
<sequence length="293" mass="30766">MSELDRYAVIGHPVAHSKSPFIHAAFARQTGQKLSYDAVEVLPELLADVLAQLHAEPYQGLNVTLPHKLAVAALCESVSERAKLAGAVNTLVRTASGWAGDNTDGVGFIRDLTVNLGVALAGKRVLLLGAGGAARGLIAPILAERPAELAVSNRNPWKPEELAEQFKALGPIVPRTHLSLKGDRYDLVINATSAGHAGTLPRLPGQIVAEGGVCYDLSYGTAAEPFCAWARAQGAVLSADGLGMLVEQAAAAFEIWRGVRPETAPVLAALRTPEPCGSGASHRHPHPRTTAQD</sequence>
<dbReference type="InterPro" id="IPR041121">
    <property type="entry name" value="SDH_C"/>
</dbReference>
<keyword evidence="6 8" id="KW-0057">Aromatic amino acid biosynthesis</keyword>
<dbReference type="NCBIfam" id="NF001310">
    <property type="entry name" value="PRK00258.1-2"/>
    <property type="match status" value="1"/>
</dbReference>
<dbReference type="GO" id="GO:0019632">
    <property type="term" value="P:shikimate metabolic process"/>
    <property type="evidence" value="ECO:0007669"/>
    <property type="project" value="InterPro"/>
</dbReference>
<dbReference type="NCBIfam" id="TIGR00507">
    <property type="entry name" value="aroE"/>
    <property type="match status" value="1"/>
</dbReference>
<keyword evidence="3 8" id="KW-0028">Amino-acid biosynthesis</keyword>
<dbReference type="Pfam" id="PF01488">
    <property type="entry name" value="Shikimate_DH"/>
    <property type="match status" value="1"/>
</dbReference>
<comment type="similarity">
    <text evidence="8">Belongs to the shikimate dehydrogenase family.</text>
</comment>
<dbReference type="EC" id="1.1.1.25" evidence="2 8"/>
<evidence type="ECO:0000256" key="8">
    <source>
        <dbReference type="HAMAP-Rule" id="MF_00222"/>
    </source>
</evidence>
<comment type="caution">
    <text evidence="13">The sequence shown here is derived from an EMBL/GenBank/DDBJ whole genome shotgun (WGS) entry which is preliminary data.</text>
</comment>
<evidence type="ECO:0000313" key="14">
    <source>
        <dbReference type="Proteomes" id="UP000282106"/>
    </source>
</evidence>
<evidence type="ECO:0000256" key="5">
    <source>
        <dbReference type="ARBA" id="ARBA00023002"/>
    </source>
</evidence>
<keyword evidence="5 8" id="KW-0560">Oxidoreductase</keyword>
<comment type="caution">
    <text evidence="8">Lacks conserved residue(s) required for the propagation of feature annotation.</text>
</comment>
<dbReference type="HAMAP" id="MF_00222">
    <property type="entry name" value="Shikimate_DH_AroE"/>
    <property type="match status" value="1"/>
</dbReference>
<dbReference type="PANTHER" id="PTHR21089">
    <property type="entry name" value="SHIKIMATE DEHYDROGENASE"/>
    <property type="match status" value="1"/>
</dbReference>
<dbReference type="AlphaFoldDB" id="A0A3N0V1U8"/>
<evidence type="ECO:0000259" key="10">
    <source>
        <dbReference type="Pfam" id="PF01488"/>
    </source>
</evidence>
<feature type="binding site" evidence="8">
    <location>
        <position position="80"/>
    </location>
    <ligand>
        <name>NADP(+)</name>
        <dbReference type="ChEBI" id="CHEBI:58349"/>
    </ligand>
</feature>
<feature type="domain" description="SDH C-terminal" evidence="12">
    <location>
        <begin position="241"/>
        <end position="271"/>
    </location>
</feature>
<feature type="binding site" evidence="8">
    <location>
        <position position="241"/>
    </location>
    <ligand>
        <name>NADP(+)</name>
        <dbReference type="ChEBI" id="CHEBI:58349"/>
    </ligand>
</feature>
<dbReference type="InterPro" id="IPR006151">
    <property type="entry name" value="Shikm_DH/Glu-tRNA_Rdtase"/>
</dbReference>
<dbReference type="UniPathway" id="UPA00053">
    <property type="reaction ID" value="UER00087"/>
</dbReference>
<reference evidence="13 14" key="1">
    <citation type="submission" date="2018-10" db="EMBL/GenBank/DDBJ databases">
        <authorList>
            <person name="Chen W.-M."/>
        </authorList>
    </citation>
    <scope>NUCLEOTIDE SEQUENCE [LARGE SCALE GENOMIC DNA]</scope>
    <source>
        <strain evidence="13 14">THS-13</strain>
    </source>
</reference>
<protein>
    <recommendedName>
        <fullName evidence="2 8">Shikimate dehydrogenase (NADP(+))</fullName>
        <shortName evidence="8">SDH</shortName>
        <ecNumber evidence="2 8">1.1.1.25</ecNumber>
    </recommendedName>
</protein>